<gene>
    <name evidence="1" type="ORF">HMPREF9136_2067</name>
</gene>
<dbReference type="PROSITE" id="PS51257">
    <property type="entry name" value="PROKAR_LIPOPROTEIN"/>
    <property type="match status" value="1"/>
</dbReference>
<sequence length="80" mass="8951">MRAGAEAGPYGQYPCFSTGCAVGFLTDGTFFHRSFARLFSQIPRAASAKSVESVRKRSCWCPFLRYLPMRKRRNGLAITP</sequence>
<dbReference type="EMBL" id="AFPW01000034">
    <property type="protein sequence ID" value="EGQ13249.1"/>
    <property type="molecule type" value="Genomic_DNA"/>
</dbReference>
<evidence type="ECO:0000313" key="2">
    <source>
        <dbReference type="Proteomes" id="UP000007820"/>
    </source>
</evidence>
<name>F9D5D9_PREDD</name>
<evidence type="ECO:0000313" key="1">
    <source>
        <dbReference type="EMBL" id="EGQ13249.1"/>
    </source>
</evidence>
<proteinExistence type="predicted"/>
<reference evidence="1 2" key="1">
    <citation type="submission" date="2011-04" db="EMBL/GenBank/DDBJ databases">
        <authorList>
            <person name="Muzny D."/>
            <person name="Qin X."/>
            <person name="Deng J."/>
            <person name="Jiang H."/>
            <person name="Liu Y."/>
            <person name="Qu J."/>
            <person name="Song X.-Z."/>
            <person name="Zhang L."/>
            <person name="Thornton R."/>
            <person name="Coyle M."/>
            <person name="Francisco L."/>
            <person name="Jackson L."/>
            <person name="Javaid M."/>
            <person name="Korchina V."/>
            <person name="Kovar C."/>
            <person name="Mata R."/>
            <person name="Mathew T."/>
            <person name="Ngo R."/>
            <person name="Nguyen L."/>
            <person name="Nguyen N."/>
            <person name="Okwuonu G."/>
            <person name="Ongeri F."/>
            <person name="Pham C."/>
            <person name="Simmons D."/>
            <person name="Wilczek-Boney K."/>
            <person name="Hale W."/>
            <person name="Jakkamsetti A."/>
            <person name="Pham P."/>
            <person name="Ruth R."/>
            <person name="San Lucas F."/>
            <person name="Warren J."/>
            <person name="Zhang J."/>
            <person name="Zhao Z."/>
            <person name="Zhou C."/>
            <person name="Zhu D."/>
            <person name="Lee S."/>
            <person name="Bess C."/>
            <person name="Blankenburg K."/>
            <person name="Forbes L."/>
            <person name="Fu Q."/>
            <person name="Gubbala S."/>
            <person name="Hirani K."/>
            <person name="Jayaseelan J.C."/>
            <person name="Lara F."/>
            <person name="Munidasa M."/>
            <person name="Palculict T."/>
            <person name="Patil S."/>
            <person name="Pu L.-L."/>
            <person name="Saada N."/>
            <person name="Tang L."/>
            <person name="Weissenberger G."/>
            <person name="Zhu Y."/>
            <person name="Hemphill L."/>
            <person name="Shang Y."/>
            <person name="Youmans B."/>
            <person name="Ayvaz T."/>
            <person name="Ross M."/>
            <person name="Santibanez J."/>
            <person name="Aqrawi P."/>
            <person name="Gross S."/>
            <person name="Joshi V."/>
            <person name="Fowler G."/>
            <person name="Nazareth L."/>
            <person name="Reid J."/>
            <person name="Worley K."/>
            <person name="Petrosino J."/>
            <person name="Highlander S."/>
            <person name="Gibbs R."/>
        </authorList>
    </citation>
    <scope>NUCLEOTIDE SEQUENCE [LARGE SCALE GENOMIC DNA]</scope>
    <source>
        <strain evidence="1 2">DSM 3688</strain>
    </source>
</reference>
<organism evidence="1 2">
    <name type="scientific">Prevotella dentalis (strain ATCC 49559 / DSM 3688 / JCM 13448 / NCTC 12043 / ES 2772)</name>
    <name type="common">Mitsuokella dentalis</name>
    <dbReference type="NCBI Taxonomy" id="908937"/>
    <lineage>
        <taxon>Bacteria</taxon>
        <taxon>Pseudomonadati</taxon>
        <taxon>Bacteroidota</taxon>
        <taxon>Bacteroidia</taxon>
        <taxon>Bacteroidales</taxon>
        <taxon>Prevotellaceae</taxon>
        <taxon>Prevotella</taxon>
    </lineage>
</organism>
<dbReference type="Proteomes" id="UP000007820">
    <property type="component" value="Unassembled WGS sequence"/>
</dbReference>
<dbReference type="AlphaFoldDB" id="F9D5D9"/>
<comment type="caution">
    <text evidence="1">The sequence shown here is derived from an EMBL/GenBank/DDBJ whole genome shotgun (WGS) entry which is preliminary data.</text>
</comment>
<protein>
    <submittedName>
        <fullName evidence="1">Uncharacterized protein</fullName>
    </submittedName>
</protein>
<accession>F9D5D9</accession>